<dbReference type="Proteomes" id="UP001549143">
    <property type="component" value="Unassembled WGS sequence"/>
</dbReference>
<feature type="active site" description="Nucleophile" evidence="9">
    <location>
        <position position="215"/>
    </location>
</feature>
<evidence type="ECO:0000256" key="6">
    <source>
        <dbReference type="ARBA" id="ARBA00022960"/>
    </source>
</evidence>
<accession>A0ABV2KN84</accession>
<evidence type="ECO:0000256" key="8">
    <source>
        <dbReference type="ARBA" id="ARBA00023316"/>
    </source>
</evidence>
<organism evidence="13 14">
    <name type="scientific">Aquamicrobium ahrensii</name>
    <dbReference type="NCBI Taxonomy" id="469551"/>
    <lineage>
        <taxon>Bacteria</taxon>
        <taxon>Pseudomonadati</taxon>
        <taxon>Pseudomonadota</taxon>
        <taxon>Alphaproteobacteria</taxon>
        <taxon>Hyphomicrobiales</taxon>
        <taxon>Phyllobacteriaceae</taxon>
        <taxon>Aquamicrobium</taxon>
    </lineage>
</organism>
<protein>
    <submittedName>
        <fullName evidence="13">Lipoprotein-anchoring transpeptidase ErfK/SrfK</fullName>
    </submittedName>
</protein>
<evidence type="ECO:0000256" key="3">
    <source>
        <dbReference type="ARBA" id="ARBA00022676"/>
    </source>
</evidence>
<comment type="pathway">
    <text evidence="1 9">Cell wall biogenesis; peptidoglycan biosynthesis.</text>
</comment>
<feature type="chain" id="PRO_5046750142" evidence="11">
    <location>
        <begin position="26"/>
        <end position="239"/>
    </location>
</feature>
<name>A0ABV2KN84_9HYPH</name>
<evidence type="ECO:0000256" key="10">
    <source>
        <dbReference type="SAM" id="MobiDB-lite"/>
    </source>
</evidence>
<evidence type="ECO:0000256" key="5">
    <source>
        <dbReference type="ARBA" id="ARBA00022801"/>
    </source>
</evidence>
<sequence length="239" mass="25855">MTDATDGPARRALTVLALLACMGLAACTTTSSEIATPPGLQPTPPAPAVTPASIEQARSPVTPPRLGPRPNERFPLPNEDLSAIPEKYHRQMVDYRSDHAPGTIVVDPANRFLYLVQANGKALRYGVGVGAAGRGFSGVTDLAWKQEWPRWRPTDSMIARAPEQYKKYENGVEGGPGNPLGARALYLFKDGKDTYYRIHGTTQPTSIGKAVSAGCIRMLNMDVVDLYQRVRPGSKVVIL</sequence>
<keyword evidence="13" id="KW-0449">Lipoprotein</keyword>
<reference evidence="13 14" key="1">
    <citation type="submission" date="2024-06" db="EMBL/GenBank/DDBJ databases">
        <title>Genomic Encyclopedia of Type Strains, Phase IV (KMG-IV): sequencing the most valuable type-strain genomes for metagenomic binning, comparative biology and taxonomic classification.</title>
        <authorList>
            <person name="Goeker M."/>
        </authorList>
    </citation>
    <scope>NUCLEOTIDE SEQUENCE [LARGE SCALE GENOMIC DNA]</scope>
    <source>
        <strain evidence="13 14">DSM 19730</strain>
    </source>
</reference>
<evidence type="ECO:0000313" key="14">
    <source>
        <dbReference type="Proteomes" id="UP001549143"/>
    </source>
</evidence>
<dbReference type="EMBL" id="JBEPMN010000012">
    <property type="protein sequence ID" value="MET3662546.1"/>
    <property type="molecule type" value="Genomic_DNA"/>
</dbReference>
<feature type="compositionally biased region" description="Pro residues" evidence="10">
    <location>
        <begin position="39"/>
        <end position="48"/>
    </location>
</feature>
<feature type="region of interest" description="Disordered" evidence="10">
    <location>
        <begin position="35"/>
        <end position="79"/>
    </location>
</feature>
<evidence type="ECO:0000256" key="4">
    <source>
        <dbReference type="ARBA" id="ARBA00022679"/>
    </source>
</evidence>
<dbReference type="Gene3D" id="2.40.440.10">
    <property type="entry name" value="L,D-transpeptidase catalytic domain-like"/>
    <property type="match status" value="1"/>
</dbReference>
<evidence type="ECO:0000256" key="1">
    <source>
        <dbReference type="ARBA" id="ARBA00004752"/>
    </source>
</evidence>
<evidence type="ECO:0000256" key="2">
    <source>
        <dbReference type="ARBA" id="ARBA00005992"/>
    </source>
</evidence>
<keyword evidence="11" id="KW-0732">Signal</keyword>
<dbReference type="PROSITE" id="PS52029">
    <property type="entry name" value="LD_TPASE"/>
    <property type="match status" value="1"/>
</dbReference>
<dbReference type="Pfam" id="PF03734">
    <property type="entry name" value="YkuD"/>
    <property type="match status" value="1"/>
</dbReference>
<evidence type="ECO:0000259" key="12">
    <source>
        <dbReference type="PROSITE" id="PS52029"/>
    </source>
</evidence>
<dbReference type="SUPFAM" id="SSF141523">
    <property type="entry name" value="L,D-transpeptidase catalytic domain-like"/>
    <property type="match status" value="1"/>
</dbReference>
<keyword evidence="6 9" id="KW-0133">Cell shape</keyword>
<proteinExistence type="inferred from homology"/>
<keyword evidence="7 9" id="KW-0573">Peptidoglycan synthesis</keyword>
<dbReference type="InterPro" id="IPR005490">
    <property type="entry name" value="LD_TPept_cat_dom"/>
</dbReference>
<keyword evidence="8 9" id="KW-0961">Cell wall biogenesis/degradation</keyword>
<comment type="similarity">
    <text evidence="2">Belongs to the YkuD family.</text>
</comment>
<evidence type="ECO:0000256" key="9">
    <source>
        <dbReference type="PROSITE-ProRule" id="PRU01373"/>
    </source>
</evidence>
<dbReference type="InterPro" id="IPR038063">
    <property type="entry name" value="Transpep_catalytic_dom"/>
</dbReference>
<dbReference type="CDD" id="cd16913">
    <property type="entry name" value="YkuD_like"/>
    <property type="match status" value="1"/>
</dbReference>
<evidence type="ECO:0000256" key="7">
    <source>
        <dbReference type="ARBA" id="ARBA00022984"/>
    </source>
</evidence>
<keyword evidence="5" id="KW-0378">Hydrolase</keyword>
<evidence type="ECO:0000256" key="11">
    <source>
        <dbReference type="SAM" id="SignalP"/>
    </source>
</evidence>
<keyword evidence="4" id="KW-0808">Transferase</keyword>
<dbReference type="RefSeq" id="WP_354152397.1">
    <property type="nucleotide sequence ID" value="NZ_JBEPMN010000012.1"/>
</dbReference>
<feature type="signal peptide" evidence="11">
    <location>
        <begin position="1"/>
        <end position="25"/>
    </location>
</feature>
<keyword evidence="14" id="KW-1185">Reference proteome</keyword>
<evidence type="ECO:0000313" key="13">
    <source>
        <dbReference type="EMBL" id="MET3662546.1"/>
    </source>
</evidence>
<feature type="domain" description="L,D-TPase catalytic" evidence="12">
    <location>
        <begin position="102"/>
        <end position="239"/>
    </location>
</feature>
<keyword evidence="3" id="KW-0328">Glycosyltransferase</keyword>
<dbReference type="PANTHER" id="PTHR30582:SF24">
    <property type="entry name" value="L,D-TRANSPEPTIDASE ERFK_SRFK-RELATED"/>
    <property type="match status" value="1"/>
</dbReference>
<comment type="caution">
    <text evidence="13">The sequence shown here is derived from an EMBL/GenBank/DDBJ whole genome shotgun (WGS) entry which is preliminary data.</text>
</comment>
<dbReference type="PANTHER" id="PTHR30582">
    <property type="entry name" value="L,D-TRANSPEPTIDASE"/>
    <property type="match status" value="1"/>
</dbReference>
<gene>
    <name evidence="13" type="ORF">ABID44_002884</name>
</gene>
<feature type="active site" description="Proton donor/acceptor" evidence="9">
    <location>
        <position position="199"/>
    </location>
</feature>
<dbReference type="InterPro" id="IPR050979">
    <property type="entry name" value="LD-transpeptidase"/>
</dbReference>